<evidence type="ECO:0000256" key="5">
    <source>
        <dbReference type="ARBA" id="ARBA00022777"/>
    </source>
</evidence>
<dbReference type="InterPro" id="IPR020590">
    <property type="entry name" value="Guanylate_kinase_CS"/>
</dbReference>
<sequence length="442" mass="50544">MDTSPIRKNKSGSIIPVEERKVIYNVFKYFKLSDFNMTVESIVIKTASACGVSENTVYKIIKEKKVTKTLKSPVKKRVRPSTVDKLDELDKCAIRAKVHSLYLNNDYPTLDKIMTLCEADEDISTFKRTTLHKILPEIGFDFNKRNNRSLLVEREDIVLWRRKYLRQITKYRKENKTIYFLDETWVNTGHVKTKAGTDSNTDNSRHTSQKSLSTRARAPTGKVFTTNILRNLTRMVQKGPRPLVLCGPSGSGKSTLLKRLLKEFPDKFGFSVSHTTRAPRPGEKGGVHYHFRNIDDMTKAVKRGEFIETATFSGNLYGTSKQAVDDVRRTGKICVLDIDIEGVKQVTTTDLNPLLVFVMPPSIEELERRLRARNTEQEDAVQKRLDTAKKEITFGQEPGNFHIIILNDNLNKAYSELREFISKNVEDKEQGDTSEESNKVEK</sequence>
<dbReference type="EC" id="2.7.4.8" evidence="2"/>
<dbReference type="GO" id="GO:0005524">
    <property type="term" value="F:ATP binding"/>
    <property type="evidence" value="ECO:0007669"/>
    <property type="project" value="UniProtKB-KW"/>
</dbReference>
<dbReference type="Gene3D" id="3.40.50.300">
    <property type="entry name" value="P-loop containing nucleotide triphosphate hydrolases"/>
    <property type="match status" value="1"/>
</dbReference>
<dbReference type="SMART" id="SM00072">
    <property type="entry name" value="GuKc"/>
    <property type="match status" value="1"/>
</dbReference>
<dbReference type="FunFam" id="3.40.50.300:FF:000776">
    <property type="entry name" value="Guanylate kinase 2"/>
    <property type="match status" value="1"/>
</dbReference>
<keyword evidence="4" id="KW-0547">Nucleotide-binding</keyword>
<dbReference type="PANTHER" id="PTHR23117:SF13">
    <property type="entry name" value="GUANYLATE KINASE"/>
    <property type="match status" value="1"/>
</dbReference>
<feature type="domain" description="Guanylate kinase-like" evidence="8">
    <location>
        <begin position="240"/>
        <end position="422"/>
    </location>
</feature>
<feature type="region of interest" description="Disordered" evidence="7">
    <location>
        <begin position="193"/>
        <end position="216"/>
    </location>
</feature>
<evidence type="ECO:0000256" key="7">
    <source>
        <dbReference type="SAM" id="MobiDB-lite"/>
    </source>
</evidence>
<dbReference type="OrthoDB" id="6600346at2759"/>
<evidence type="ECO:0000313" key="10">
    <source>
        <dbReference type="Proteomes" id="UP000494256"/>
    </source>
</evidence>
<dbReference type="NCBIfam" id="TIGR03263">
    <property type="entry name" value="guanyl_kin"/>
    <property type="match status" value="1"/>
</dbReference>
<evidence type="ECO:0000256" key="1">
    <source>
        <dbReference type="ARBA" id="ARBA00005790"/>
    </source>
</evidence>
<dbReference type="InterPro" id="IPR008145">
    <property type="entry name" value="GK/Ca_channel_bsu"/>
</dbReference>
<comment type="caution">
    <text evidence="9">The sequence shown here is derived from an EMBL/GenBank/DDBJ whole genome shotgun (WGS) entry which is preliminary data.</text>
</comment>
<dbReference type="CDD" id="cd00071">
    <property type="entry name" value="GMPK"/>
    <property type="match status" value="1"/>
</dbReference>
<dbReference type="PANTHER" id="PTHR23117">
    <property type="entry name" value="GUANYLATE KINASE-RELATED"/>
    <property type="match status" value="1"/>
</dbReference>
<comment type="similarity">
    <text evidence="1">Belongs to the guanylate kinase family.</text>
</comment>
<keyword evidence="5" id="KW-0418">Kinase</keyword>
<evidence type="ECO:0000256" key="4">
    <source>
        <dbReference type="ARBA" id="ARBA00022741"/>
    </source>
</evidence>
<dbReference type="Proteomes" id="UP000494256">
    <property type="component" value="Unassembled WGS sequence"/>
</dbReference>
<keyword evidence="3" id="KW-0808">Transferase</keyword>
<dbReference type="SUPFAM" id="SSF52540">
    <property type="entry name" value="P-loop containing nucleoside triphosphate hydrolases"/>
    <property type="match status" value="1"/>
</dbReference>
<dbReference type="InterPro" id="IPR017665">
    <property type="entry name" value="Guanylate_kinase"/>
</dbReference>
<dbReference type="PROSITE" id="PS00856">
    <property type="entry name" value="GUANYLATE_KINASE_1"/>
    <property type="match status" value="1"/>
</dbReference>
<reference evidence="9 10" key="1">
    <citation type="submission" date="2020-04" db="EMBL/GenBank/DDBJ databases">
        <authorList>
            <person name="Wallbank WR R."/>
            <person name="Pardo Diaz C."/>
            <person name="Kozak K."/>
            <person name="Martin S."/>
            <person name="Jiggins C."/>
            <person name="Moest M."/>
            <person name="Warren A I."/>
            <person name="Byers J.R.P. K."/>
            <person name="Montejo-Kovacevich G."/>
            <person name="Yen C E."/>
        </authorList>
    </citation>
    <scope>NUCLEOTIDE SEQUENCE [LARGE SCALE GENOMIC DNA]</scope>
</reference>
<gene>
    <name evidence="9" type="ORF">APLA_LOCUS9091</name>
</gene>
<dbReference type="InterPro" id="IPR027417">
    <property type="entry name" value="P-loop_NTPase"/>
</dbReference>
<dbReference type="GO" id="GO:0004385">
    <property type="term" value="F:GMP kinase activity"/>
    <property type="evidence" value="ECO:0007669"/>
    <property type="project" value="UniProtKB-EC"/>
</dbReference>
<dbReference type="EMBL" id="CADEBD010000309">
    <property type="protein sequence ID" value="CAB3240522.1"/>
    <property type="molecule type" value="Genomic_DNA"/>
</dbReference>
<accession>A0A8S1A7L8</accession>
<dbReference type="Pfam" id="PF00625">
    <property type="entry name" value="Guanylate_kin"/>
    <property type="match status" value="1"/>
</dbReference>
<protein>
    <recommendedName>
        <fullName evidence="2">guanylate kinase</fullName>
        <ecNumber evidence="2">2.7.4.8</ecNumber>
    </recommendedName>
</protein>
<dbReference type="AlphaFoldDB" id="A0A8S1A7L8"/>
<evidence type="ECO:0000256" key="3">
    <source>
        <dbReference type="ARBA" id="ARBA00022679"/>
    </source>
</evidence>
<evidence type="ECO:0000256" key="6">
    <source>
        <dbReference type="ARBA" id="ARBA00022840"/>
    </source>
</evidence>
<proteinExistence type="inferred from homology"/>
<dbReference type="InterPro" id="IPR008144">
    <property type="entry name" value="Guanylate_kin-like_dom"/>
</dbReference>
<dbReference type="GO" id="GO:0005829">
    <property type="term" value="C:cytosol"/>
    <property type="evidence" value="ECO:0007669"/>
    <property type="project" value="TreeGrafter"/>
</dbReference>
<organism evidence="9 10">
    <name type="scientific">Arctia plantaginis</name>
    <name type="common">Wood tiger moth</name>
    <name type="synonym">Phalaena plantaginis</name>
    <dbReference type="NCBI Taxonomy" id="874455"/>
    <lineage>
        <taxon>Eukaryota</taxon>
        <taxon>Metazoa</taxon>
        <taxon>Ecdysozoa</taxon>
        <taxon>Arthropoda</taxon>
        <taxon>Hexapoda</taxon>
        <taxon>Insecta</taxon>
        <taxon>Pterygota</taxon>
        <taxon>Neoptera</taxon>
        <taxon>Endopterygota</taxon>
        <taxon>Lepidoptera</taxon>
        <taxon>Glossata</taxon>
        <taxon>Ditrysia</taxon>
        <taxon>Noctuoidea</taxon>
        <taxon>Erebidae</taxon>
        <taxon>Arctiinae</taxon>
        <taxon>Arctia</taxon>
    </lineage>
</organism>
<evidence type="ECO:0000313" key="9">
    <source>
        <dbReference type="EMBL" id="CAB3240522.1"/>
    </source>
</evidence>
<keyword evidence="6" id="KW-0067">ATP-binding</keyword>
<evidence type="ECO:0000256" key="2">
    <source>
        <dbReference type="ARBA" id="ARBA00012961"/>
    </source>
</evidence>
<dbReference type="PROSITE" id="PS50052">
    <property type="entry name" value="GUANYLATE_KINASE_2"/>
    <property type="match status" value="1"/>
</dbReference>
<evidence type="ECO:0000259" key="8">
    <source>
        <dbReference type="PROSITE" id="PS50052"/>
    </source>
</evidence>
<name>A0A8S1A7L8_ARCPL</name>